<proteinExistence type="predicted"/>
<protein>
    <submittedName>
        <fullName evidence="1">Uncharacterized protein</fullName>
    </submittedName>
</protein>
<dbReference type="EMBL" id="LR134155">
    <property type="protein sequence ID" value="VEA72970.1"/>
    <property type="molecule type" value="Genomic_DNA"/>
</dbReference>
<accession>A0A3S4GF42</accession>
<organism evidence="1 2">
    <name type="scientific">Serratia rubidaea</name>
    <name type="common">Serratia marinorubra</name>
    <dbReference type="NCBI Taxonomy" id="61652"/>
    <lineage>
        <taxon>Bacteria</taxon>
        <taxon>Pseudomonadati</taxon>
        <taxon>Pseudomonadota</taxon>
        <taxon>Gammaproteobacteria</taxon>
        <taxon>Enterobacterales</taxon>
        <taxon>Yersiniaceae</taxon>
        <taxon>Serratia</taxon>
    </lineage>
</organism>
<evidence type="ECO:0000313" key="1">
    <source>
        <dbReference type="EMBL" id="VEA72970.1"/>
    </source>
</evidence>
<dbReference type="AlphaFoldDB" id="A0A3S4GF42"/>
<dbReference type="Proteomes" id="UP000271603">
    <property type="component" value="Chromosome"/>
</dbReference>
<reference evidence="1 2" key="1">
    <citation type="submission" date="2018-12" db="EMBL/GenBank/DDBJ databases">
        <authorList>
            <consortium name="Pathogen Informatics"/>
        </authorList>
    </citation>
    <scope>NUCLEOTIDE SEQUENCE [LARGE SCALE GENOMIC DNA]</scope>
    <source>
        <strain evidence="1 2">NCTC9419</strain>
    </source>
</reference>
<evidence type="ECO:0000313" key="2">
    <source>
        <dbReference type="Proteomes" id="UP000271603"/>
    </source>
</evidence>
<sequence>MIVKHQSEWFGGSSHQKWTAFFQNYDILRIGFVKKWLDDMEWMSQVEPFSSGQAVWHMHPVVFLDSIKNSPKWFDIEEFIENIKKNTLQSLGSMIEGEK</sequence>
<name>A0A3S4GF42_SERRU</name>
<gene>
    <name evidence="1" type="ORF">NCTC9419_04589</name>
</gene>